<organism evidence="2 3">
    <name type="scientific">Candidatus Solincola sediminis</name>
    <dbReference type="NCBI Taxonomy" id="1797199"/>
    <lineage>
        <taxon>Bacteria</taxon>
        <taxon>Bacillati</taxon>
        <taxon>Actinomycetota</taxon>
        <taxon>Candidatus Geothermincolia</taxon>
        <taxon>Candidatus Geothermincolales</taxon>
        <taxon>Candidatus Geothermincolaceae</taxon>
        <taxon>Candidatus Solincola</taxon>
    </lineage>
</organism>
<name>A0A1F2WJ71_9ACTN</name>
<evidence type="ECO:0000259" key="1">
    <source>
        <dbReference type="Pfam" id="PF01494"/>
    </source>
</evidence>
<dbReference type="Pfam" id="PF01494">
    <property type="entry name" value="FAD_binding_3"/>
    <property type="match status" value="1"/>
</dbReference>
<feature type="domain" description="FAD-binding" evidence="1">
    <location>
        <begin position="3"/>
        <end position="165"/>
    </location>
</feature>
<dbReference type="PANTHER" id="PTHR42685:SF22">
    <property type="entry name" value="CONDITIONED MEDIUM FACTOR RECEPTOR 1"/>
    <property type="match status" value="1"/>
</dbReference>
<evidence type="ECO:0000313" key="2">
    <source>
        <dbReference type="EMBL" id="OFW56883.1"/>
    </source>
</evidence>
<reference evidence="2 3" key="1">
    <citation type="journal article" date="2016" name="Nat. Commun.">
        <title>Thousands of microbial genomes shed light on interconnected biogeochemical processes in an aquifer system.</title>
        <authorList>
            <person name="Anantharaman K."/>
            <person name="Brown C.T."/>
            <person name="Hug L.A."/>
            <person name="Sharon I."/>
            <person name="Castelle C.J."/>
            <person name="Probst A.J."/>
            <person name="Thomas B.C."/>
            <person name="Singh A."/>
            <person name="Wilkins M.J."/>
            <person name="Karaoz U."/>
            <person name="Brodie E.L."/>
            <person name="Williams K.H."/>
            <person name="Hubbard S.S."/>
            <person name="Banfield J.F."/>
        </authorList>
    </citation>
    <scope>NUCLEOTIDE SEQUENCE [LARGE SCALE GENOMIC DNA]</scope>
</reference>
<dbReference type="GO" id="GO:0071949">
    <property type="term" value="F:FAD binding"/>
    <property type="evidence" value="ECO:0007669"/>
    <property type="project" value="InterPro"/>
</dbReference>
<dbReference type="PRINTS" id="PR00420">
    <property type="entry name" value="RNGMNOXGNASE"/>
</dbReference>
<sequence>MHYDVLITGAGPAGCIACRLLSEAGFKVLLLEKEKIPRDKCCAGFLSPQAIELIEENFTTIPPETISHPRDALGAKLIAGNGSTFQLPFSRPGLSVSRARLDAFLADESGGELRDGCRVLDLEVERFLVRGELKTEAGSETVEATYLIGCDGGESLALQSLRPEFFRTYAAPHLGRVSLVLAEGSIEWEPGWIGLVFNKRGRGMHRFYIKDGLIALAVMHGNSGTWRGEFDSLVAFLEETFGLKLEGESLAGTSAINLMGATGKFNLGAGSALLAGEATGLLDPWGFGIRLALESGRIAAQSLIDSAGQSITPHLHYSSRMQGLLNREIEQKRKFGGMIGDLDTSSLVRDSSRVGRRNRRELKHAFF</sequence>
<dbReference type="InterPro" id="IPR036188">
    <property type="entry name" value="FAD/NAD-bd_sf"/>
</dbReference>
<accession>A0A1F2WJ71</accession>
<dbReference type="STRING" id="1797197.A2Y75_06885"/>
<dbReference type="PANTHER" id="PTHR42685">
    <property type="entry name" value="GERANYLGERANYL DIPHOSPHATE REDUCTASE"/>
    <property type="match status" value="1"/>
</dbReference>
<gene>
    <name evidence="2" type="ORF">A2Y75_06885</name>
</gene>
<dbReference type="SUPFAM" id="SSF51905">
    <property type="entry name" value="FAD/NAD(P)-binding domain"/>
    <property type="match status" value="1"/>
</dbReference>
<dbReference type="InterPro" id="IPR002938">
    <property type="entry name" value="FAD-bd"/>
</dbReference>
<dbReference type="Gene3D" id="3.50.50.60">
    <property type="entry name" value="FAD/NAD(P)-binding domain"/>
    <property type="match status" value="1"/>
</dbReference>
<proteinExistence type="predicted"/>
<dbReference type="EMBL" id="MELK01000040">
    <property type="protein sequence ID" value="OFW56883.1"/>
    <property type="molecule type" value="Genomic_DNA"/>
</dbReference>
<dbReference type="AlphaFoldDB" id="A0A1F2WJ71"/>
<dbReference type="Proteomes" id="UP000177876">
    <property type="component" value="Unassembled WGS sequence"/>
</dbReference>
<comment type="caution">
    <text evidence="2">The sequence shown here is derived from an EMBL/GenBank/DDBJ whole genome shotgun (WGS) entry which is preliminary data.</text>
</comment>
<protein>
    <recommendedName>
        <fullName evidence="1">FAD-binding domain-containing protein</fullName>
    </recommendedName>
</protein>
<dbReference type="InterPro" id="IPR050407">
    <property type="entry name" value="Geranylgeranyl_reductase"/>
</dbReference>
<evidence type="ECO:0000313" key="3">
    <source>
        <dbReference type="Proteomes" id="UP000177876"/>
    </source>
</evidence>